<dbReference type="PANTHER" id="PTHR23272:SF21">
    <property type="entry name" value="BED ZINC FINGER AND HAT DIMERIZATION DOMAIN-CONTAINING PROTEIN"/>
    <property type="match status" value="1"/>
</dbReference>
<dbReference type="AlphaFoldDB" id="A0A8J2L1F6"/>
<dbReference type="Pfam" id="PF05699">
    <property type="entry name" value="Dimer_Tnp_hAT"/>
    <property type="match status" value="1"/>
</dbReference>
<gene>
    <name evidence="2" type="ORF">AFUS01_LOCUS24101</name>
</gene>
<evidence type="ECO:0000259" key="1">
    <source>
        <dbReference type="Pfam" id="PF05699"/>
    </source>
</evidence>
<sequence>AYKQNDGNHNMILTAATLACEKLNKYYPTSDGLVYVMGIVLDPRCKLKWHKTMKFADSVLKANRQMVVNHWKLFYKSTIQPESVVPTSNDIIQSQMSLHKSGNKDELDQYLSEALVKFTSGEDVLTWWKIHETDYPNLSRMARDFLGAAATGVPAECMFSMDREEFLKGKSAAVVSRILGEA</sequence>
<feature type="non-terminal residue" evidence="2">
    <location>
        <position position="1"/>
    </location>
</feature>
<evidence type="ECO:0000313" key="2">
    <source>
        <dbReference type="EMBL" id="CAG7785479.1"/>
    </source>
</evidence>
<dbReference type="EMBL" id="CAJVCH010297438">
    <property type="protein sequence ID" value="CAG7785479.1"/>
    <property type="molecule type" value="Genomic_DNA"/>
</dbReference>
<dbReference type="Proteomes" id="UP000708208">
    <property type="component" value="Unassembled WGS sequence"/>
</dbReference>
<comment type="caution">
    <text evidence="2">The sequence shown here is derived from an EMBL/GenBank/DDBJ whole genome shotgun (WGS) entry which is preliminary data.</text>
</comment>
<evidence type="ECO:0000313" key="3">
    <source>
        <dbReference type="Proteomes" id="UP000708208"/>
    </source>
</evidence>
<feature type="domain" description="HAT C-terminal dimerisation" evidence="1">
    <location>
        <begin position="106"/>
        <end position="167"/>
    </location>
</feature>
<keyword evidence="3" id="KW-1185">Reference proteome</keyword>
<dbReference type="OrthoDB" id="1607513at2759"/>
<reference evidence="2" key="1">
    <citation type="submission" date="2021-06" db="EMBL/GenBank/DDBJ databases">
        <authorList>
            <person name="Hodson N. C."/>
            <person name="Mongue J. A."/>
            <person name="Jaron S. K."/>
        </authorList>
    </citation>
    <scope>NUCLEOTIDE SEQUENCE</scope>
</reference>
<dbReference type="GO" id="GO:0046983">
    <property type="term" value="F:protein dimerization activity"/>
    <property type="evidence" value="ECO:0007669"/>
    <property type="project" value="InterPro"/>
</dbReference>
<dbReference type="PANTHER" id="PTHR23272">
    <property type="entry name" value="BED FINGER-RELATED"/>
    <property type="match status" value="1"/>
</dbReference>
<dbReference type="InterPro" id="IPR008906">
    <property type="entry name" value="HATC_C_dom"/>
</dbReference>
<organism evidence="2 3">
    <name type="scientific">Allacma fusca</name>
    <dbReference type="NCBI Taxonomy" id="39272"/>
    <lineage>
        <taxon>Eukaryota</taxon>
        <taxon>Metazoa</taxon>
        <taxon>Ecdysozoa</taxon>
        <taxon>Arthropoda</taxon>
        <taxon>Hexapoda</taxon>
        <taxon>Collembola</taxon>
        <taxon>Symphypleona</taxon>
        <taxon>Sminthuridae</taxon>
        <taxon>Allacma</taxon>
    </lineage>
</organism>
<protein>
    <recommendedName>
        <fullName evidence="1">HAT C-terminal dimerisation domain-containing protein</fullName>
    </recommendedName>
</protein>
<name>A0A8J2L1F6_9HEXA</name>
<proteinExistence type="predicted"/>
<accession>A0A8J2L1F6</accession>